<dbReference type="RefSeq" id="WP_171625563.1">
    <property type="nucleotide sequence ID" value="NZ_JABBPG010000002.1"/>
</dbReference>
<keyword evidence="3" id="KW-1185">Reference proteome</keyword>
<proteinExistence type="predicted"/>
<dbReference type="AlphaFoldDB" id="A0A849VFL4"/>
<name>A0A849VFL4_9GAMM</name>
<comment type="caution">
    <text evidence="2">The sequence shown here is derived from an EMBL/GenBank/DDBJ whole genome shotgun (WGS) entry which is preliminary data.</text>
</comment>
<feature type="signal peptide" evidence="1">
    <location>
        <begin position="1"/>
        <end position="19"/>
    </location>
</feature>
<protein>
    <submittedName>
        <fullName evidence="2">Uncharacterized protein</fullName>
    </submittedName>
</protein>
<keyword evidence="1" id="KW-0732">Signal</keyword>
<dbReference type="Proteomes" id="UP000586305">
    <property type="component" value="Unassembled WGS sequence"/>
</dbReference>
<accession>A0A849VFL4</accession>
<feature type="chain" id="PRO_5033036461" evidence="1">
    <location>
        <begin position="20"/>
        <end position="109"/>
    </location>
</feature>
<sequence length="109" mass="12134">MKKYLVLMFLSLLGSYANADYNANITGKVTSIATYTYSGRIYFRLDNQPSSHPACQTDYFAIDESTPDAIRQQVYSRLLVAYSSGKAINIGYDKEGGCAHGRIKVYRVG</sequence>
<dbReference type="EMBL" id="JABBPG010000002">
    <property type="protein sequence ID" value="NOU50501.1"/>
    <property type="molecule type" value="Genomic_DNA"/>
</dbReference>
<evidence type="ECO:0000313" key="3">
    <source>
        <dbReference type="Proteomes" id="UP000586305"/>
    </source>
</evidence>
<evidence type="ECO:0000313" key="2">
    <source>
        <dbReference type="EMBL" id="NOU50501.1"/>
    </source>
</evidence>
<gene>
    <name evidence="2" type="ORF">HG263_08100</name>
</gene>
<evidence type="ECO:0000256" key="1">
    <source>
        <dbReference type="SAM" id="SignalP"/>
    </source>
</evidence>
<organism evidence="2 3">
    <name type="scientific">Pseudoalteromonas caenipelagi</name>
    <dbReference type="NCBI Taxonomy" id="2726988"/>
    <lineage>
        <taxon>Bacteria</taxon>
        <taxon>Pseudomonadati</taxon>
        <taxon>Pseudomonadota</taxon>
        <taxon>Gammaproteobacteria</taxon>
        <taxon>Alteromonadales</taxon>
        <taxon>Pseudoalteromonadaceae</taxon>
        <taxon>Pseudoalteromonas</taxon>
    </lineage>
</organism>
<reference evidence="2 3" key="1">
    <citation type="submission" date="2020-04" db="EMBL/GenBank/DDBJ databases">
        <title>Pseudoalteromonas caenipelagi sp. nov., isolated from a tidal flat.</title>
        <authorList>
            <person name="Park S."/>
            <person name="Yoon J.-H."/>
        </authorList>
    </citation>
    <scope>NUCLEOTIDE SEQUENCE [LARGE SCALE GENOMIC DNA]</scope>
    <source>
        <strain evidence="2 3">JBTF-M23</strain>
    </source>
</reference>